<accession>A0ABT5YT04</accession>
<name>A0ABT5YT04_9ACTN</name>
<evidence type="ECO:0000256" key="1">
    <source>
        <dbReference type="SAM" id="MobiDB-lite"/>
    </source>
</evidence>
<keyword evidence="3" id="KW-1185">Reference proteome</keyword>
<comment type="caution">
    <text evidence="2">The sequence shown here is derived from an EMBL/GenBank/DDBJ whole genome shotgun (WGS) entry which is preliminary data.</text>
</comment>
<proteinExistence type="predicted"/>
<dbReference type="EMBL" id="JARHTQ010000002">
    <property type="protein sequence ID" value="MDF2254738.1"/>
    <property type="molecule type" value="Genomic_DNA"/>
</dbReference>
<organism evidence="2 3">
    <name type="scientific">Streptantibioticus ferralitis</name>
    <dbReference type="NCBI Taxonomy" id="236510"/>
    <lineage>
        <taxon>Bacteria</taxon>
        <taxon>Bacillati</taxon>
        <taxon>Actinomycetota</taxon>
        <taxon>Actinomycetes</taxon>
        <taxon>Kitasatosporales</taxon>
        <taxon>Streptomycetaceae</taxon>
        <taxon>Streptantibioticus</taxon>
    </lineage>
</organism>
<dbReference type="RefSeq" id="WP_275807753.1">
    <property type="nucleotide sequence ID" value="NZ_BAAANM010000008.1"/>
</dbReference>
<evidence type="ECO:0000313" key="3">
    <source>
        <dbReference type="Proteomes" id="UP001220022"/>
    </source>
</evidence>
<feature type="region of interest" description="Disordered" evidence="1">
    <location>
        <begin position="45"/>
        <end position="102"/>
    </location>
</feature>
<gene>
    <name evidence="2" type="ORF">P2L57_03000</name>
</gene>
<reference evidence="2 3" key="1">
    <citation type="submission" date="2023-03" db="EMBL/GenBank/DDBJ databases">
        <title>Draft genome sequence of type strain Streptomyces ferralitis JCM 14344.</title>
        <authorList>
            <person name="Klaysubun C."/>
            <person name="Duangmal K."/>
        </authorList>
    </citation>
    <scope>NUCLEOTIDE SEQUENCE [LARGE SCALE GENOMIC DNA]</scope>
    <source>
        <strain evidence="2 3">JCM 14344</strain>
    </source>
</reference>
<sequence>MGLRIQPRNERFFTLFGKAGSNVGKAGSSVGKAGSNVVESAAIRHSADGSRALASDQRSSGETRRGVPPLRWTTKINLSANHGSIDPRGRTSGNSVELRRVM</sequence>
<protein>
    <submittedName>
        <fullName evidence="2">Uncharacterized protein</fullName>
    </submittedName>
</protein>
<dbReference type="Proteomes" id="UP001220022">
    <property type="component" value="Unassembled WGS sequence"/>
</dbReference>
<evidence type="ECO:0000313" key="2">
    <source>
        <dbReference type="EMBL" id="MDF2254738.1"/>
    </source>
</evidence>